<sequence>MMRKIRRPNVRIIGLPNEWFTRSEDVLDTSIVGSYVYVEDRSNDSAGSKAGLIVGVVVPDSKLQLQPALPQKDRAKLPESSWLSLTPDNLDEQIDIETAVRPSTARTSRVTIPSYYYHYYRKYFDRDNYRVPSQYYSESRLSSDLISYRDRSSRASIYTKRGTSTRHKRISTLSKPLVPDKNSIDNEKDPSEPPKDQDSNLAYFEFDIHSSHKPNQAILPPPPAAAAAARRSRRSMMDTYGSSQQQYYYQSRKKRNRQTASSIATVSTAPIFRQHPGEEVDLESMGRVGRVRSSLLNGLIVR</sequence>
<dbReference type="EMBL" id="DF933800">
    <property type="protein sequence ID" value="GAM33377.1"/>
    <property type="molecule type" value="Genomic_DNA"/>
</dbReference>
<feature type="compositionally biased region" description="Basic and acidic residues" evidence="1">
    <location>
        <begin position="182"/>
        <end position="198"/>
    </location>
</feature>
<protein>
    <submittedName>
        <fullName evidence="2">Uncharacterized protein</fullName>
    </submittedName>
</protein>
<evidence type="ECO:0000313" key="2">
    <source>
        <dbReference type="EMBL" id="GAM33377.1"/>
    </source>
</evidence>
<dbReference type="Proteomes" id="UP000053095">
    <property type="component" value="Unassembled WGS sequence"/>
</dbReference>
<organism evidence="2 3">
    <name type="scientific">Talaromyces pinophilus</name>
    <name type="common">Penicillium pinophilum</name>
    <dbReference type="NCBI Taxonomy" id="128442"/>
    <lineage>
        <taxon>Eukaryota</taxon>
        <taxon>Fungi</taxon>
        <taxon>Dikarya</taxon>
        <taxon>Ascomycota</taxon>
        <taxon>Pezizomycotina</taxon>
        <taxon>Eurotiomycetes</taxon>
        <taxon>Eurotiomycetidae</taxon>
        <taxon>Eurotiales</taxon>
        <taxon>Trichocomaceae</taxon>
        <taxon>Talaromyces</taxon>
        <taxon>Talaromyces sect. Talaromyces</taxon>
    </lineage>
</organism>
<name>A0A0B8MXG2_TALPI</name>
<reference evidence="3" key="1">
    <citation type="journal article" date="2015" name="Genome Announc.">
        <title>Draft genome sequence of Talaromyces cellulolyticus strain Y-94, a source of lignocellulosic biomass-degrading enzymes.</title>
        <authorList>
            <person name="Fujii T."/>
            <person name="Koike H."/>
            <person name="Sawayama S."/>
            <person name="Yano S."/>
            <person name="Inoue H."/>
        </authorList>
    </citation>
    <scope>NUCLEOTIDE SEQUENCE [LARGE SCALE GENOMIC DNA]</scope>
    <source>
        <strain evidence="3">Y-94</strain>
    </source>
</reference>
<dbReference type="AlphaFoldDB" id="A0A0B8MXG2"/>
<feature type="region of interest" description="Disordered" evidence="1">
    <location>
        <begin position="157"/>
        <end position="199"/>
    </location>
</feature>
<accession>A0A0B8MXG2</accession>
<evidence type="ECO:0000313" key="3">
    <source>
        <dbReference type="Proteomes" id="UP000053095"/>
    </source>
</evidence>
<keyword evidence="3" id="KW-1185">Reference proteome</keyword>
<evidence type="ECO:0000256" key="1">
    <source>
        <dbReference type="SAM" id="MobiDB-lite"/>
    </source>
</evidence>
<gene>
    <name evidence="2" type="ORF">TCE0_004f00228</name>
</gene>
<proteinExistence type="predicted"/>